<reference evidence="2" key="1">
    <citation type="journal article" date="2023" name="Front. Plant Sci.">
        <title>Chromosomal-level genome assembly of Melastoma candidum provides insights into trichome evolution.</title>
        <authorList>
            <person name="Zhong Y."/>
            <person name="Wu W."/>
            <person name="Sun C."/>
            <person name="Zou P."/>
            <person name="Liu Y."/>
            <person name="Dai S."/>
            <person name="Zhou R."/>
        </authorList>
    </citation>
    <scope>NUCLEOTIDE SEQUENCE [LARGE SCALE GENOMIC DNA]</scope>
</reference>
<accession>A0ACB9QBS5</accession>
<evidence type="ECO:0000313" key="2">
    <source>
        <dbReference type="Proteomes" id="UP001057402"/>
    </source>
</evidence>
<gene>
    <name evidence="1" type="ORF">MLD38_019940</name>
</gene>
<comment type="caution">
    <text evidence="1">The sequence shown here is derived from an EMBL/GenBank/DDBJ whole genome shotgun (WGS) entry which is preliminary data.</text>
</comment>
<dbReference type="EMBL" id="CM042885">
    <property type="protein sequence ID" value="KAI4363765.1"/>
    <property type="molecule type" value="Genomic_DNA"/>
</dbReference>
<dbReference type="Proteomes" id="UP001057402">
    <property type="component" value="Chromosome 6"/>
</dbReference>
<sequence length="238" mass="28066">MRTPTGKERQPSRLVILIEFVEADYDENTNRGSRSGDFSGTGRWIGRRWFLDLRMIDIPKLIIKSTSGADLREHVDSVKKLMLTSLDEMFIMGEGDSTVTSGCSRCTLDELRRWFTRYPETFKHELHADEFYLEIPENVIRKGSTRMFKCRACLCRGGNLYYTWGELYFHPECVLELPLQVDHKCHWHPLKLMLLPPKDETDEYYSEVCAERRDADSWIYCCQECEYELISIAWFLNF</sequence>
<evidence type="ECO:0000313" key="1">
    <source>
        <dbReference type="EMBL" id="KAI4363765.1"/>
    </source>
</evidence>
<name>A0ACB9QBS5_9MYRT</name>
<protein>
    <submittedName>
        <fullName evidence="1">Uncharacterized protein</fullName>
    </submittedName>
</protein>
<proteinExistence type="predicted"/>
<keyword evidence="2" id="KW-1185">Reference proteome</keyword>
<organism evidence="1 2">
    <name type="scientific">Melastoma candidum</name>
    <dbReference type="NCBI Taxonomy" id="119954"/>
    <lineage>
        <taxon>Eukaryota</taxon>
        <taxon>Viridiplantae</taxon>
        <taxon>Streptophyta</taxon>
        <taxon>Embryophyta</taxon>
        <taxon>Tracheophyta</taxon>
        <taxon>Spermatophyta</taxon>
        <taxon>Magnoliopsida</taxon>
        <taxon>eudicotyledons</taxon>
        <taxon>Gunneridae</taxon>
        <taxon>Pentapetalae</taxon>
        <taxon>rosids</taxon>
        <taxon>malvids</taxon>
        <taxon>Myrtales</taxon>
        <taxon>Melastomataceae</taxon>
        <taxon>Melastomatoideae</taxon>
        <taxon>Melastomateae</taxon>
        <taxon>Melastoma</taxon>
    </lineage>
</organism>